<dbReference type="InterPro" id="IPR048042">
    <property type="entry name" value="TipC-like"/>
</dbReference>
<evidence type="ECO:0000313" key="2">
    <source>
        <dbReference type="Proteomes" id="UP000183816"/>
    </source>
</evidence>
<dbReference type="NCBIfam" id="NF033863">
    <property type="entry name" value="immun_TipC_fam"/>
    <property type="match status" value="1"/>
</dbReference>
<dbReference type="Proteomes" id="UP000183816">
    <property type="component" value="Unassembled WGS sequence"/>
</dbReference>
<sequence>MTKKLIGILVLLVAALTFGLHHYLSQPKNIFDEIYQETKKTYQSNNVLGKIKDFDIRGSWPSDDPNISKTPFGKYNEKDLPQKYSDIEISFNFGEGNKGENFRFEWHPNSKITVWYLCFYNKKSKTFTKEVAIFNEPRKAGEYVDDKTKVKTYLAKYGITASDLDKYYDEVVNQKVLKDWCSIYDSKFSPKDYGDVTVKTEWENW</sequence>
<dbReference type="RefSeq" id="WP_074482208.1">
    <property type="nucleotide sequence ID" value="NZ_FNJK01000002.1"/>
</dbReference>
<name>A0A1H0MTW8_STREI</name>
<dbReference type="EMBL" id="FNJK01000002">
    <property type="protein sequence ID" value="SDO83814.1"/>
    <property type="molecule type" value="Genomic_DNA"/>
</dbReference>
<evidence type="ECO:0008006" key="3">
    <source>
        <dbReference type="Google" id="ProtNLM"/>
    </source>
</evidence>
<evidence type="ECO:0000313" key="1">
    <source>
        <dbReference type="EMBL" id="SDO83814.1"/>
    </source>
</evidence>
<reference evidence="1 2" key="1">
    <citation type="submission" date="2016-10" db="EMBL/GenBank/DDBJ databases">
        <authorList>
            <person name="de Groot N.N."/>
        </authorList>
    </citation>
    <scope>NUCLEOTIDE SEQUENCE [LARGE SCALE GENOMIC DNA]</scope>
    <source>
        <strain evidence="1 2">Sb04</strain>
    </source>
</reference>
<dbReference type="AlphaFoldDB" id="A0A1H0MTW8"/>
<protein>
    <recommendedName>
        <fullName evidence="3">TipC family immunity protein</fullName>
    </recommendedName>
</protein>
<gene>
    <name evidence="1" type="ORF">SAMN05216347_102474</name>
</gene>
<proteinExistence type="predicted"/>
<accession>A0A1H0MTW8</accession>
<organism evidence="1 2">
    <name type="scientific">Streptococcus equinus</name>
    <name type="common">Streptococcus bovis</name>
    <dbReference type="NCBI Taxonomy" id="1335"/>
    <lineage>
        <taxon>Bacteria</taxon>
        <taxon>Bacillati</taxon>
        <taxon>Bacillota</taxon>
        <taxon>Bacilli</taxon>
        <taxon>Lactobacillales</taxon>
        <taxon>Streptococcaceae</taxon>
        <taxon>Streptococcus</taxon>
    </lineage>
</organism>
<dbReference type="OrthoDB" id="2221131at2"/>